<feature type="transmembrane region" description="Helical" evidence="1">
    <location>
        <begin position="128"/>
        <end position="150"/>
    </location>
</feature>
<evidence type="ECO:0000256" key="1">
    <source>
        <dbReference type="SAM" id="Phobius"/>
    </source>
</evidence>
<feature type="transmembrane region" description="Helical" evidence="1">
    <location>
        <begin position="12"/>
        <end position="32"/>
    </location>
</feature>
<reference evidence="2" key="1">
    <citation type="submission" date="2021-12" db="EMBL/GenBank/DDBJ databases">
        <title>Alicyclobacillaceae gen. nov., sp. nov., isolated from chalcocite enrichment system.</title>
        <authorList>
            <person name="Jiang Z."/>
        </authorList>
    </citation>
    <scope>NUCLEOTIDE SEQUENCE</scope>
    <source>
        <strain evidence="2">MYW30-H2</strain>
    </source>
</reference>
<proteinExistence type="predicted"/>
<sequence length="242" mass="27049">MKPIRLRLDRDLEIIASFLLILGYVNIGSIRIGNGRLTFGLRGPVFWRLTSGLPPYLHSPGTGLSADAYMSLEAFIAYLLLTGEAQIYAFNMVASAIVFSVTSKWFQFSTCKQIFDLTRQTNILNTKIIRAIFNLVVGLALFSRNISFVLTGVRYSAGKIAFDTTGTEIQREPRTLPSKFTLPRMNRFLHHLDQLVGALLIIQIIQVEDVLMGRGGEVAFGISGDILKLRAFPTLFERTKKS</sequence>
<organism evidence="2 3">
    <name type="scientific">Fodinisporobacter ferrooxydans</name>
    <dbReference type="NCBI Taxonomy" id="2901836"/>
    <lineage>
        <taxon>Bacteria</taxon>
        <taxon>Bacillati</taxon>
        <taxon>Bacillota</taxon>
        <taxon>Bacilli</taxon>
        <taxon>Bacillales</taxon>
        <taxon>Alicyclobacillaceae</taxon>
        <taxon>Fodinisporobacter</taxon>
    </lineage>
</organism>
<dbReference type="Proteomes" id="UP000830167">
    <property type="component" value="Chromosome"/>
</dbReference>
<dbReference type="RefSeq" id="WP_347436713.1">
    <property type="nucleotide sequence ID" value="NZ_CP089291.1"/>
</dbReference>
<name>A0ABY4CHS5_9BACL</name>
<evidence type="ECO:0000313" key="2">
    <source>
        <dbReference type="EMBL" id="UOF90020.1"/>
    </source>
</evidence>
<evidence type="ECO:0000313" key="3">
    <source>
        <dbReference type="Proteomes" id="UP000830167"/>
    </source>
</evidence>
<protein>
    <submittedName>
        <fullName evidence="2">Uncharacterized protein</fullName>
    </submittedName>
</protein>
<gene>
    <name evidence="2" type="ORF">LSG31_19470</name>
</gene>
<keyword evidence="1" id="KW-0812">Transmembrane</keyword>
<keyword evidence="1" id="KW-1133">Transmembrane helix</keyword>
<keyword evidence="3" id="KW-1185">Reference proteome</keyword>
<dbReference type="EMBL" id="CP089291">
    <property type="protein sequence ID" value="UOF90020.1"/>
    <property type="molecule type" value="Genomic_DNA"/>
</dbReference>
<accession>A0ABY4CHS5</accession>
<keyword evidence="1" id="KW-0472">Membrane</keyword>